<dbReference type="PROSITE" id="PS50088">
    <property type="entry name" value="ANK_REPEAT"/>
    <property type="match status" value="1"/>
</dbReference>
<organism evidence="1">
    <name type="scientific">Hokovirus HKV1</name>
    <dbReference type="NCBI Taxonomy" id="1977638"/>
    <lineage>
        <taxon>Viruses</taxon>
        <taxon>Varidnaviria</taxon>
        <taxon>Bamfordvirae</taxon>
        <taxon>Nucleocytoviricota</taxon>
        <taxon>Megaviricetes</taxon>
        <taxon>Imitervirales</taxon>
        <taxon>Mimiviridae</taxon>
        <taxon>Klosneuvirinae</taxon>
        <taxon>Hokovirus</taxon>
    </lineage>
</organism>
<dbReference type="PROSITE" id="PS50297">
    <property type="entry name" value="ANK_REP_REGION"/>
    <property type="match status" value="1"/>
</dbReference>
<evidence type="ECO:0000313" key="1">
    <source>
        <dbReference type="EMBL" id="ARF10392.1"/>
    </source>
</evidence>
<sequence length="145" mass="16865">MDAKVFLEYIKTREHKKDDYYEGLYKYCKKTFANNDITYYYPYGNITDTKLNFLQKLVILEHEYPIFFPILKEYLKDDLGKAELNTKNSYGHTPLMLACLTKKTHVAKLLVDHGADKNLCDLNGLNARILASKNTEILKILNNSC</sequence>
<dbReference type="SUPFAM" id="SSF48403">
    <property type="entry name" value="Ankyrin repeat"/>
    <property type="match status" value="1"/>
</dbReference>
<dbReference type="SMART" id="SM00248">
    <property type="entry name" value="ANK"/>
    <property type="match status" value="1"/>
</dbReference>
<dbReference type="Pfam" id="PF12796">
    <property type="entry name" value="Ank_2"/>
    <property type="match status" value="1"/>
</dbReference>
<accession>A0A1V0SF94</accession>
<dbReference type="InterPro" id="IPR036770">
    <property type="entry name" value="Ankyrin_rpt-contain_sf"/>
</dbReference>
<name>A0A1V0SF94_9VIRU</name>
<dbReference type="Gene3D" id="1.25.40.20">
    <property type="entry name" value="Ankyrin repeat-containing domain"/>
    <property type="match status" value="1"/>
</dbReference>
<dbReference type="InterPro" id="IPR002110">
    <property type="entry name" value="Ankyrin_rpt"/>
</dbReference>
<reference evidence="1" key="1">
    <citation type="journal article" date="2017" name="Science">
        <title>Giant viruses with an expanded complement of translation system components.</title>
        <authorList>
            <person name="Schulz F."/>
            <person name="Yutin N."/>
            <person name="Ivanova N.N."/>
            <person name="Ortega D.R."/>
            <person name="Lee T.K."/>
            <person name="Vierheilig J."/>
            <person name="Daims H."/>
            <person name="Horn M."/>
            <person name="Wagner M."/>
            <person name="Jensen G.J."/>
            <person name="Kyrpides N.C."/>
            <person name="Koonin E.V."/>
            <person name="Woyke T."/>
        </authorList>
    </citation>
    <scope>NUCLEOTIDE SEQUENCE</scope>
    <source>
        <strain evidence="1">HKV1</strain>
    </source>
</reference>
<dbReference type="EMBL" id="KY684103">
    <property type="protein sequence ID" value="ARF10392.1"/>
    <property type="molecule type" value="Genomic_DNA"/>
</dbReference>
<protein>
    <submittedName>
        <fullName evidence="1">Ankyrin repeat protein</fullName>
    </submittedName>
</protein>
<proteinExistence type="predicted"/>
<gene>
    <name evidence="1" type="ORF">Hokovirus_1_271</name>
</gene>